<reference evidence="3" key="1">
    <citation type="journal article" date="2010" name="Genome Res.">
        <title>Population genomic sequencing of Coccidioides fungi reveals recent hybridization and transposon control.</title>
        <authorList>
            <person name="Neafsey D.E."/>
            <person name="Barker B.M."/>
            <person name="Sharpton T.J."/>
            <person name="Stajich J.E."/>
            <person name="Park D.J."/>
            <person name="Whiston E."/>
            <person name="Hung C.-Y."/>
            <person name="McMahan C."/>
            <person name="White J."/>
            <person name="Sykes S."/>
            <person name="Heiman D."/>
            <person name="Young S."/>
            <person name="Zeng Q."/>
            <person name="Abouelleil A."/>
            <person name="Aftuck L."/>
            <person name="Bessette D."/>
            <person name="Brown A."/>
            <person name="FitzGerald M."/>
            <person name="Lui A."/>
            <person name="Macdonald J.P."/>
            <person name="Priest M."/>
            <person name="Orbach M.J."/>
            <person name="Galgiani J.N."/>
            <person name="Kirkland T.N."/>
            <person name="Cole G.T."/>
            <person name="Birren B.W."/>
            <person name="Henn M.R."/>
            <person name="Taylor J.W."/>
            <person name="Rounsley S.D."/>
        </authorList>
    </citation>
    <scope>NUCLEOTIDE SEQUENCE [LARGE SCALE GENOMIC DNA]</scope>
    <source>
        <strain evidence="3">RMSCC 3703</strain>
    </source>
</reference>
<proteinExistence type="predicted"/>
<evidence type="ECO:0000313" key="2">
    <source>
        <dbReference type="EMBL" id="KMU76164.1"/>
    </source>
</evidence>
<evidence type="ECO:0000256" key="1">
    <source>
        <dbReference type="SAM" id="MobiDB-lite"/>
    </source>
</evidence>
<dbReference type="AlphaFoldDB" id="A0A0J8QTG7"/>
<feature type="compositionally biased region" description="Basic and acidic residues" evidence="1">
    <location>
        <begin position="94"/>
        <end position="113"/>
    </location>
</feature>
<name>A0A0J8QTG7_COCIT</name>
<accession>A0A0J8QTG7</accession>
<dbReference type="Proteomes" id="UP000054559">
    <property type="component" value="Unassembled WGS sequence"/>
</dbReference>
<sequence>MPPLVPDEPLTSPASPYANYVLEERMRCLLPVAGALERVLGTAIQINWSEWLNLRTTYDPRRQENILHEDQEMLKAILTEKEYLTLMSLFGKSKDIPWPDEVGKPKDASWLDKELEDSLGQDEFGKSEEGPWPDES</sequence>
<evidence type="ECO:0000313" key="3">
    <source>
        <dbReference type="Proteomes" id="UP000054559"/>
    </source>
</evidence>
<feature type="region of interest" description="Disordered" evidence="1">
    <location>
        <begin position="94"/>
        <end position="136"/>
    </location>
</feature>
<gene>
    <name evidence="2" type="ORF">CISG_05532</name>
</gene>
<protein>
    <submittedName>
        <fullName evidence="2">Uncharacterized protein</fullName>
    </submittedName>
</protein>
<organism evidence="2 3">
    <name type="scientific">Coccidioides immitis RMSCC 3703</name>
    <dbReference type="NCBI Taxonomy" id="454286"/>
    <lineage>
        <taxon>Eukaryota</taxon>
        <taxon>Fungi</taxon>
        <taxon>Dikarya</taxon>
        <taxon>Ascomycota</taxon>
        <taxon>Pezizomycotina</taxon>
        <taxon>Eurotiomycetes</taxon>
        <taxon>Eurotiomycetidae</taxon>
        <taxon>Onygenales</taxon>
        <taxon>Onygenaceae</taxon>
        <taxon>Coccidioides</taxon>
    </lineage>
</organism>
<dbReference type="EMBL" id="DS268146">
    <property type="protein sequence ID" value="KMU76164.1"/>
    <property type="molecule type" value="Genomic_DNA"/>
</dbReference>